<evidence type="ECO:0000313" key="2">
    <source>
        <dbReference type="EMBL" id="GMN44898.1"/>
    </source>
</evidence>
<dbReference type="Proteomes" id="UP001187192">
    <property type="component" value="Unassembled WGS sequence"/>
</dbReference>
<feature type="region of interest" description="Disordered" evidence="1">
    <location>
        <begin position="53"/>
        <end position="116"/>
    </location>
</feature>
<evidence type="ECO:0000256" key="1">
    <source>
        <dbReference type="SAM" id="MobiDB-lite"/>
    </source>
</evidence>
<protein>
    <submittedName>
        <fullName evidence="2">Uncharacterized protein</fullName>
    </submittedName>
</protein>
<evidence type="ECO:0000313" key="3">
    <source>
        <dbReference type="Proteomes" id="UP001187192"/>
    </source>
</evidence>
<feature type="region of interest" description="Disordered" evidence="1">
    <location>
        <begin position="1"/>
        <end position="23"/>
    </location>
</feature>
<feature type="compositionally biased region" description="Basic and acidic residues" evidence="1">
    <location>
        <begin position="1"/>
        <end position="17"/>
    </location>
</feature>
<reference evidence="2" key="1">
    <citation type="submission" date="2023-07" db="EMBL/GenBank/DDBJ databases">
        <title>draft genome sequence of fig (Ficus carica).</title>
        <authorList>
            <person name="Takahashi T."/>
            <person name="Nishimura K."/>
        </authorList>
    </citation>
    <scope>NUCLEOTIDE SEQUENCE</scope>
</reference>
<gene>
    <name evidence="2" type="ORF">TIFTF001_014093</name>
</gene>
<organism evidence="2 3">
    <name type="scientific">Ficus carica</name>
    <name type="common">Common fig</name>
    <dbReference type="NCBI Taxonomy" id="3494"/>
    <lineage>
        <taxon>Eukaryota</taxon>
        <taxon>Viridiplantae</taxon>
        <taxon>Streptophyta</taxon>
        <taxon>Embryophyta</taxon>
        <taxon>Tracheophyta</taxon>
        <taxon>Spermatophyta</taxon>
        <taxon>Magnoliopsida</taxon>
        <taxon>eudicotyledons</taxon>
        <taxon>Gunneridae</taxon>
        <taxon>Pentapetalae</taxon>
        <taxon>rosids</taxon>
        <taxon>fabids</taxon>
        <taxon>Rosales</taxon>
        <taxon>Moraceae</taxon>
        <taxon>Ficeae</taxon>
        <taxon>Ficus</taxon>
    </lineage>
</organism>
<dbReference type="AlphaFoldDB" id="A0AA87ZYV7"/>
<keyword evidence="3" id="KW-1185">Reference proteome</keyword>
<sequence>MNKRSREANTDTHEQGKLRSTPTIILEIEKPKQARLRFPHLTRRRICLTGVGAGKTSQFKRSAERGRTNTNQSSCSKADARWDGSKADRPTDTSTWAPELRREMRAGDRHGGCKKS</sequence>
<feature type="compositionally biased region" description="Basic and acidic residues" evidence="1">
    <location>
        <begin position="99"/>
        <end position="116"/>
    </location>
</feature>
<dbReference type="EMBL" id="BTGU01000019">
    <property type="protein sequence ID" value="GMN44898.1"/>
    <property type="molecule type" value="Genomic_DNA"/>
</dbReference>
<comment type="caution">
    <text evidence="2">The sequence shown here is derived from an EMBL/GenBank/DDBJ whole genome shotgun (WGS) entry which is preliminary data.</text>
</comment>
<name>A0AA87ZYV7_FICCA</name>
<feature type="compositionally biased region" description="Basic and acidic residues" evidence="1">
    <location>
        <begin position="78"/>
        <end position="91"/>
    </location>
</feature>
<proteinExistence type="predicted"/>
<accession>A0AA87ZYV7</accession>